<protein>
    <submittedName>
        <fullName evidence="1">Uncharacterized protein</fullName>
    </submittedName>
</protein>
<reference evidence="1" key="2">
    <citation type="journal article" date="2015" name="Data Brief">
        <title>Shoot transcriptome of the giant reed, Arundo donax.</title>
        <authorList>
            <person name="Barrero R.A."/>
            <person name="Guerrero F.D."/>
            <person name="Moolhuijzen P."/>
            <person name="Goolsby J.A."/>
            <person name="Tidwell J."/>
            <person name="Bellgard S.E."/>
            <person name="Bellgard M.I."/>
        </authorList>
    </citation>
    <scope>NUCLEOTIDE SEQUENCE</scope>
    <source>
        <tissue evidence="1">Shoot tissue taken approximately 20 cm above the soil surface</tissue>
    </source>
</reference>
<reference evidence="1" key="1">
    <citation type="submission" date="2014-09" db="EMBL/GenBank/DDBJ databases">
        <authorList>
            <person name="Magalhaes I.L.F."/>
            <person name="Oliveira U."/>
            <person name="Santos F.R."/>
            <person name="Vidigal T.H.D.A."/>
            <person name="Brescovit A.D."/>
            <person name="Santos A.J."/>
        </authorList>
    </citation>
    <scope>NUCLEOTIDE SEQUENCE</scope>
    <source>
        <tissue evidence="1">Shoot tissue taken approximately 20 cm above the soil surface</tissue>
    </source>
</reference>
<name>A0A0A9AGL8_ARUDO</name>
<accession>A0A0A9AGL8</accession>
<evidence type="ECO:0000313" key="1">
    <source>
        <dbReference type="EMBL" id="JAD50301.1"/>
    </source>
</evidence>
<dbReference type="AlphaFoldDB" id="A0A0A9AGL8"/>
<proteinExistence type="predicted"/>
<sequence length="32" mass="3628">MGSNSRDINLAVNKIKNIDYDRLAVAPRKKQV</sequence>
<organism evidence="1">
    <name type="scientific">Arundo donax</name>
    <name type="common">Giant reed</name>
    <name type="synonym">Donax arundinaceus</name>
    <dbReference type="NCBI Taxonomy" id="35708"/>
    <lineage>
        <taxon>Eukaryota</taxon>
        <taxon>Viridiplantae</taxon>
        <taxon>Streptophyta</taxon>
        <taxon>Embryophyta</taxon>
        <taxon>Tracheophyta</taxon>
        <taxon>Spermatophyta</taxon>
        <taxon>Magnoliopsida</taxon>
        <taxon>Liliopsida</taxon>
        <taxon>Poales</taxon>
        <taxon>Poaceae</taxon>
        <taxon>PACMAD clade</taxon>
        <taxon>Arundinoideae</taxon>
        <taxon>Arundineae</taxon>
        <taxon>Arundo</taxon>
    </lineage>
</organism>
<dbReference type="EMBL" id="GBRH01247594">
    <property type="protein sequence ID" value="JAD50301.1"/>
    <property type="molecule type" value="Transcribed_RNA"/>
</dbReference>